<organism evidence="1 2">
    <name type="scientific">Trichogramma brassicae</name>
    <dbReference type="NCBI Taxonomy" id="86971"/>
    <lineage>
        <taxon>Eukaryota</taxon>
        <taxon>Metazoa</taxon>
        <taxon>Ecdysozoa</taxon>
        <taxon>Arthropoda</taxon>
        <taxon>Hexapoda</taxon>
        <taxon>Insecta</taxon>
        <taxon>Pterygota</taxon>
        <taxon>Neoptera</taxon>
        <taxon>Endopterygota</taxon>
        <taxon>Hymenoptera</taxon>
        <taxon>Apocrita</taxon>
        <taxon>Proctotrupomorpha</taxon>
        <taxon>Chalcidoidea</taxon>
        <taxon>Trichogrammatidae</taxon>
        <taxon>Trichogramma</taxon>
    </lineage>
</organism>
<dbReference type="EMBL" id="CADCXV010001391">
    <property type="protein sequence ID" value="CAB0044079.1"/>
    <property type="molecule type" value="Genomic_DNA"/>
</dbReference>
<gene>
    <name evidence="1" type="ORF">TBRA_LOCUS15667</name>
</gene>
<evidence type="ECO:0000313" key="2">
    <source>
        <dbReference type="Proteomes" id="UP000479190"/>
    </source>
</evidence>
<reference evidence="1 2" key="1">
    <citation type="submission" date="2020-02" db="EMBL/GenBank/DDBJ databases">
        <authorList>
            <person name="Ferguson B K."/>
        </authorList>
    </citation>
    <scope>NUCLEOTIDE SEQUENCE [LARGE SCALE GENOMIC DNA]</scope>
</reference>
<dbReference type="Proteomes" id="UP000479190">
    <property type="component" value="Unassembled WGS sequence"/>
</dbReference>
<proteinExistence type="predicted"/>
<dbReference type="AlphaFoldDB" id="A0A6H5J7A6"/>
<name>A0A6H5J7A6_9HYME</name>
<evidence type="ECO:0000313" key="1">
    <source>
        <dbReference type="EMBL" id="CAB0044079.1"/>
    </source>
</evidence>
<keyword evidence="2" id="KW-1185">Reference proteome</keyword>
<sequence length="170" mass="18778">MSQHNIEATVRKMQCESDISRGAEATVAEGGTPEETSLTVPAADAQTIIPIITIKTKLIHCIPCIGSEHLYLLWARSVTRCTRSTECALTLFTQSDNLLTMNVLEEVLTGARSVTWCTRSTKCGLTLFIQSAQPNNNECSRRSLHRGQIGDPVHQVDGMWFDTFYTVSTT</sequence>
<protein>
    <submittedName>
        <fullName evidence="1">Uncharacterized protein</fullName>
    </submittedName>
</protein>
<accession>A0A6H5J7A6</accession>